<feature type="domain" description="RNA polymerase sigma factor 70 region 4 type 2" evidence="6">
    <location>
        <begin position="110"/>
        <end position="161"/>
    </location>
</feature>
<proteinExistence type="inferred from homology"/>
<keyword evidence="4" id="KW-0804">Transcription</keyword>
<evidence type="ECO:0000256" key="2">
    <source>
        <dbReference type="ARBA" id="ARBA00023015"/>
    </source>
</evidence>
<evidence type="ECO:0000256" key="3">
    <source>
        <dbReference type="ARBA" id="ARBA00023082"/>
    </source>
</evidence>
<dbReference type="GO" id="GO:0016987">
    <property type="term" value="F:sigma factor activity"/>
    <property type="evidence" value="ECO:0007669"/>
    <property type="project" value="UniProtKB-KW"/>
</dbReference>
<comment type="caution">
    <text evidence="7">The sequence shown here is derived from an EMBL/GenBank/DDBJ whole genome shotgun (WGS) entry which is preliminary data.</text>
</comment>
<dbReference type="NCBIfam" id="TIGR02937">
    <property type="entry name" value="sigma70-ECF"/>
    <property type="match status" value="1"/>
</dbReference>
<keyword evidence="3" id="KW-0731">Sigma factor</keyword>
<evidence type="ECO:0000313" key="7">
    <source>
        <dbReference type="EMBL" id="REA64329.1"/>
    </source>
</evidence>
<dbReference type="Pfam" id="PF08281">
    <property type="entry name" value="Sigma70_r4_2"/>
    <property type="match status" value="1"/>
</dbReference>
<dbReference type="InterPro" id="IPR000792">
    <property type="entry name" value="Tscrpt_reg_LuxR_C"/>
</dbReference>
<dbReference type="OrthoDB" id="1097528at2"/>
<dbReference type="InterPro" id="IPR014284">
    <property type="entry name" value="RNA_pol_sigma-70_dom"/>
</dbReference>
<dbReference type="InterPro" id="IPR013325">
    <property type="entry name" value="RNA_pol_sigma_r2"/>
</dbReference>
<comment type="similarity">
    <text evidence="1">Belongs to the sigma-70 factor family. ECF subfamily.</text>
</comment>
<dbReference type="InterPro" id="IPR014327">
    <property type="entry name" value="RNA_pol_sigma70_bacteroid"/>
</dbReference>
<dbReference type="InterPro" id="IPR013324">
    <property type="entry name" value="RNA_pol_sigma_r3/r4-like"/>
</dbReference>
<dbReference type="InterPro" id="IPR039425">
    <property type="entry name" value="RNA_pol_sigma-70-like"/>
</dbReference>
<dbReference type="EMBL" id="QNUL01000001">
    <property type="protein sequence ID" value="REA64329.1"/>
    <property type="molecule type" value="Genomic_DNA"/>
</dbReference>
<dbReference type="GO" id="GO:0006352">
    <property type="term" value="P:DNA-templated transcription initiation"/>
    <property type="evidence" value="ECO:0007669"/>
    <property type="project" value="InterPro"/>
</dbReference>
<dbReference type="SUPFAM" id="SSF88946">
    <property type="entry name" value="Sigma2 domain of RNA polymerase sigma factors"/>
    <property type="match status" value="1"/>
</dbReference>
<dbReference type="Gene3D" id="1.10.1740.10">
    <property type="match status" value="1"/>
</dbReference>
<dbReference type="SUPFAM" id="SSF88659">
    <property type="entry name" value="Sigma3 and sigma4 domains of RNA polymerase sigma factors"/>
    <property type="match status" value="1"/>
</dbReference>
<dbReference type="Pfam" id="PF04542">
    <property type="entry name" value="Sigma70_r2"/>
    <property type="match status" value="1"/>
</dbReference>
<dbReference type="PANTHER" id="PTHR43133">
    <property type="entry name" value="RNA POLYMERASE ECF-TYPE SIGMA FACTO"/>
    <property type="match status" value="1"/>
</dbReference>
<evidence type="ECO:0000259" key="5">
    <source>
        <dbReference type="Pfam" id="PF04542"/>
    </source>
</evidence>
<dbReference type="NCBIfam" id="TIGR02985">
    <property type="entry name" value="Sig70_bacteroi1"/>
    <property type="match status" value="1"/>
</dbReference>
<feature type="domain" description="RNA polymerase sigma-70 region 2" evidence="5">
    <location>
        <begin position="12"/>
        <end position="78"/>
    </location>
</feature>
<dbReference type="InterPro" id="IPR013249">
    <property type="entry name" value="RNA_pol_sigma70_r4_t2"/>
</dbReference>
<dbReference type="GO" id="GO:0003677">
    <property type="term" value="F:DNA binding"/>
    <property type="evidence" value="ECO:0007669"/>
    <property type="project" value="InterPro"/>
</dbReference>
<evidence type="ECO:0000313" key="8">
    <source>
        <dbReference type="Proteomes" id="UP000256373"/>
    </source>
</evidence>
<dbReference type="PRINTS" id="PR00038">
    <property type="entry name" value="HTHLUXR"/>
</dbReference>
<dbReference type="InterPro" id="IPR036388">
    <property type="entry name" value="WH-like_DNA-bd_sf"/>
</dbReference>
<dbReference type="Proteomes" id="UP000256373">
    <property type="component" value="Unassembled WGS sequence"/>
</dbReference>
<evidence type="ECO:0000256" key="1">
    <source>
        <dbReference type="ARBA" id="ARBA00010641"/>
    </source>
</evidence>
<evidence type="ECO:0000256" key="4">
    <source>
        <dbReference type="ARBA" id="ARBA00023163"/>
    </source>
</evidence>
<accession>A0A3D8YHL0</accession>
<dbReference type="Gene3D" id="1.10.10.10">
    <property type="entry name" value="Winged helix-like DNA-binding domain superfamily/Winged helix DNA-binding domain"/>
    <property type="match status" value="1"/>
</dbReference>
<keyword evidence="8" id="KW-1185">Reference proteome</keyword>
<protein>
    <submittedName>
        <fullName evidence="7">RNA polymerase sigma-70 factor</fullName>
    </submittedName>
</protein>
<reference evidence="7 8" key="1">
    <citation type="submission" date="2018-07" db="EMBL/GenBank/DDBJ databases">
        <title>Dyadobacter roseus sp. nov., isolated from rose rhizosphere soil.</title>
        <authorList>
            <person name="Chen L."/>
        </authorList>
    </citation>
    <scope>NUCLEOTIDE SEQUENCE [LARGE SCALE GENOMIC DNA]</scope>
    <source>
        <strain evidence="7 8">RS19</strain>
    </source>
</reference>
<name>A0A3D8YHL0_9BACT</name>
<dbReference type="InterPro" id="IPR007627">
    <property type="entry name" value="RNA_pol_sigma70_r2"/>
</dbReference>
<dbReference type="PANTHER" id="PTHR43133:SF46">
    <property type="entry name" value="RNA POLYMERASE SIGMA-70 FACTOR ECF SUBFAMILY"/>
    <property type="match status" value="1"/>
</dbReference>
<dbReference type="AlphaFoldDB" id="A0A3D8YHL0"/>
<sequence length="169" mass="19740">MFYDRESFRRIYDLHWKNVFGICYHQTQDAVVAEEIVQEIFCSLWERRESLEIEGPLENYLARAAKFKLIDYYRRKAKAPIHTDSAAALPCYSSENCTENDVLYHALSDKVGNLVDQLPCQCRMVYKMSREKGLTTKEIAADLLISEKTVKNHLTKALSFLKSELKEYQ</sequence>
<keyword evidence="2" id="KW-0805">Transcription regulation</keyword>
<dbReference type="RefSeq" id="WP_115828935.1">
    <property type="nucleotide sequence ID" value="NZ_QNUL01000001.1"/>
</dbReference>
<gene>
    <name evidence="7" type="ORF">DSL64_01910</name>
</gene>
<evidence type="ECO:0000259" key="6">
    <source>
        <dbReference type="Pfam" id="PF08281"/>
    </source>
</evidence>
<organism evidence="7 8">
    <name type="scientific">Dyadobacter luteus</name>
    <dbReference type="NCBI Taxonomy" id="2259619"/>
    <lineage>
        <taxon>Bacteria</taxon>
        <taxon>Pseudomonadati</taxon>
        <taxon>Bacteroidota</taxon>
        <taxon>Cytophagia</taxon>
        <taxon>Cytophagales</taxon>
        <taxon>Spirosomataceae</taxon>
        <taxon>Dyadobacter</taxon>
    </lineage>
</organism>